<gene>
    <name evidence="2" type="primary">dnaI</name>
    <name evidence="2" type="ORF">ACFQWB_07780</name>
</gene>
<keyword evidence="3" id="KW-1185">Reference proteome</keyword>
<accession>A0ABW2V5H0</accession>
<dbReference type="Pfam" id="PF07319">
    <property type="entry name" value="DnaI_N"/>
    <property type="match status" value="1"/>
</dbReference>
<dbReference type="RefSeq" id="WP_138788136.1">
    <property type="nucleotide sequence ID" value="NZ_JBHTGQ010000018.1"/>
</dbReference>
<dbReference type="Proteomes" id="UP001596528">
    <property type="component" value="Unassembled WGS sequence"/>
</dbReference>
<evidence type="ECO:0000313" key="3">
    <source>
        <dbReference type="Proteomes" id="UP001596528"/>
    </source>
</evidence>
<name>A0ABW2V5H0_9BACL</name>
<dbReference type="InterPro" id="IPR027417">
    <property type="entry name" value="P-loop_NTPase"/>
</dbReference>
<proteinExistence type="predicted"/>
<reference evidence="3" key="1">
    <citation type="journal article" date="2019" name="Int. J. Syst. Evol. Microbiol.">
        <title>The Global Catalogue of Microorganisms (GCM) 10K type strain sequencing project: providing services to taxonomists for standard genome sequencing and annotation.</title>
        <authorList>
            <consortium name="The Broad Institute Genomics Platform"/>
            <consortium name="The Broad Institute Genome Sequencing Center for Infectious Disease"/>
            <person name="Wu L."/>
            <person name="Ma J."/>
        </authorList>
    </citation>
    <scope>NUCLEOTIDE SEQUENCE [LARGE SCALE GENOMIC DNA]</scope>
    <source>
        <strain evidence="3">JCM 18657</strain>
    </source>
</reference>
<dbReference type="SMART" id="SM00382">
    <property type="entry name" value="AAA"/>
    <property type="match status" value="1"/>
</dbReference>
<dbReference type="PANTHER" id="PTHR30050:SF8">
    <property type="entry name" value="PRIMOSOMAL PROTEIN DNAI"/>
    <property type="match status" value="1"/>
</dbReference>
<dbReference type="InterPro" id="IPR002611">
    <property type="entry name" value="IstB_ATP-bd"/>
</dbReference>
<dbReference type="Pfam" id="PF01695">
    <property type="entry name" value="IstB_IS21"/>
    <property type="match status" value="1"/>
</dbReference>
<feature type="domain" description="AAA+ ATPase" evidence="1">
    <location>
        <begin position="164"/>
        <end position="293"/>
    </location>
</feature>
<organism evidence="2 3">
    <name type="scientific">Paenibacillus thermoaerophilus</name>
    <dbReference type="NCBI Taxonomy" id="1215385"/>
    <lineage>
        <taxon>Bacteria</taxon>
        <taxon>Bacillati</taxon>
        <taxon>Bacillota</taxon>
        <taxon>Bacilli</taxon>
        <taxon>Bacillales</taxon>
        <taxon>Paenibacillaceae</taxon>
        <taxon>Paenibacillus</taxon>
    </lineage>
</organism>
<dbReference type="Gene3D" id="3.40.50.300">
    <property type="entry name" value="P-loop containing nucleotide triphosphate hydrolases"/>
    <property type="match status" value="1"/>
</dbReference>
<dbReference type="PANTHER" id="PTHR30050">
    <property type="entry name" value="CHROMOSOMAL REPLICATION INITIATOR PROTEIN DNAA"/>
    <property type="match status" value="1"/>
</dbReference>
<sequence>MESLSDLLRGMPGNWRSKVEEQARRVLADPEVAKFTAKHPELGEAILKQNVPKLHQYAVEYRNCTACPGLSACPNDFPGHYTKLTVGMTDSGAVLYDAKVPCKKQLAHERQEMIRNKIRSFHADYAGLSEEYSLAEMMDRDPDREAAVHRIVQYIDRTEKEGLQKKGLYLVGKLGTGKTYLAGYVLQELAKSGFSGAIVYMPEFVEDLKNMIGDGERLAETLEALKNADLLVLDDIGAENLSPWVRDHVLGSILNYRMNRKPTVFTSNHTLDELEKHFSFTSRDGEEEYKGQRLMDRIRPYVEVVEVLGRNMRGA</sequence>
<evidence type="ECO:0000313" key="2">
    <source>
        <dbReference type="EMBL" id="MFC7749837.1"/>
    </source>
</evidence>
<evidence type="ECO:0000259" key="1">
    <source>
        <dbReference type="SMART" id="SM00382"/>
    </source>
</evidence>
<protein>
    <submittedName>
        <fullName evidence="2">Primosomal protein DnaI</fullName>
    </submittedName>
</protein>
<dbReference type="NCBIfam" id="NF006505">
    <property type="entry name" value="PRK08939.1"/>
    <property type="match status" value="1"/>
</dbReference>
<dbReference type="InterPro" id="IPR009928">
    <property type="entry name" value="DnaI_N"/>
</dbReference>
<dbReference type="EMBL" id="JBHTGQ010000018">
    <property type="protein sequence ID" value="MFC7749837.1"/>
    <property type="molecule type" value="Genomic_DNA"/>
</dbReference>
<dbReference type="CDD" id="cd00009">
    <property type="entry name" value="AAA"/>
    <property type="match status" value="1"/>
</dbReference>
<comment type="caution">
    <text evidence="2">The sequence shown here is derived from an EMBL/GenBank/DDBJ whole genome shotgun (WGS) entry which is preliminary data.</text>
</comment>
<dbReference type="SUPFAM" id="SSF52540">
    <property type="entry name" value="P-loop containing nucleoside triphosphate hydrolases"/>
    <property type="match status" value="1"/>
</dbReference>
<dbReference type="InterPro" id="IPR003593">
    <property type="entry name" value="AAA+_ATPase"/>
</dbReference>